<sequence>MLSNRWIQEKLLELTDYQEFFSNSTRTLWELIYTDPCDFTNFRPINLCRYIYKIIAKVLANSAFVPGRMIHDNIFITHELLHYHQNTRYNFNKGCVVKLDMSKAYDLVEWSFIEEVMRRMGFAN</sequence>
<proteinExistence type="predicted"/>
<dbReference type="AlphaFoldDB" id="A0A5B6W7M4"/>
<protein>
    <submittedName>
        <fullName evidence="2">Reverse transcriptase</fullName>
    </submittedName>
</protein>
<gene>
    <name evidence="2" type="ORF">EPI10_011553</name>
</gene>
<dbReference type="Proteomes" id="UP000325315">
    <property type="component" value="Unassembled WGS sequence"/>
</dbReference>
<dbReference type="InterPro" id="IPR052343">
    <property type="entry name" value="Retrotransposon-Effector_Assoc"/>
</dbReference>
<name>A0A5B6W7M4_9ROSI</name>
<evidence type="ECO:0000313" key="3">
    <source>
        <dbReference type="Proteomes" id="UP000325315"/>
    </source>
</evidence>
<keyword evidence="2" id="KW-0695">RNA-directed DNA polymerase</keyword>
<dbReference type="GO" id="GO:0003964">
    <property type="term" value="F:RNA-directed DNA polymerase activity"/>
    <property type="evidence" value="ECO:0007669"/>
    <property type="project" value="UniProtKB-KW"/>
</dbReference>
<dbReference type="PANTHER" id="PTHR46890">
    <property type="entry name" value="NON-LTR RETROLELEMENT REVERSE TRANSCRIPTASE-LIKE PROTEIN-RELATED"/>
    <property type="match status" value="1"/>
</dbReference>
<dbReference type="InterPro" id="IPR000477">
    <property type="entry name" value="RT_dom"/>
</dbReference>
<organism evidence="2 3">
    <name type="scientific">Gossypium australe</name>
    <dbReference type="NCBI Taxonomy" id="47621"/>
    <lineage>
        <taxon>Eukaryota</taxon>
        <taxon>Viridiplantae</taxon>
        <taxon>Streptophyta</taxon>
        <taxon>Embryophyta</taxon>
        <taxon>Tracheophyta</taxon>
        <taxon>Spermatophyta</taxon>
        <taxon>Magnoliopsida</taxon>
        <taxon>eudicotyledons</taxon>
        <taxon>Gunneridae</taxon>
        <taxon>Pentapetalae</taxon>
        <taxon>rosids</taxon>
        <taxon>malvids</taxon>
        <taxon>Malvales</taxon>
        <taxon>Malvaceae</taxon>
        <taxon>Malvoideae</taxon>
        <taxon>Gossypium</taxon>
    </lineage>
</organism>
<feature type="domain" description="Reverse transcriptase" evidence="1">
    <location>
        <begin position="40"/>
        <end position="122"/>
    </location>
</feature>
<dbReference type="EMBL" id="SMMG02000004">
    <property type="protein sequence ID" value="KAA3477680.1"/>
    <property type="molecule type" value="Genomic_DNA"/>
</dbReference>
<comment type="caution">
    <text evidence="2">The sequence shown here is derived from an EMBL/GenBank/DDBJ whole genome shotgun (WGS) entry which is preliminary data.</text>
</comment>
<dbReference type="PANTHER" id="PTHR46890:SF48">
    <property type="entry name" value="RNA-DIRECTED DNA POLYMERASE"/>
    <property type="match status" value="1"/>
</dbReference>
<accession>A0A5B6W7M4</accession>
<keyword evidence="2" id="KW-0808">Transferase</keyword>
<dbReference type="OrthoDB" id="1002360at2759"/>
<evidence type="ECO:0000259" key="1">
    <source>
        <dbReference type="Pfam" id="PF00078"/>
    </source>
</evidence>
<keyword evidence="2" id="KW-0548">Nucleotidyltransferase</keyword>
<reference evidence="3" key="1">
    <citation type="journal article" date="2019" name="Plant Biotechnol. J.">
        <title>Genome sequencing of the Australian wild diploid species Gossypium australe highlights disease resistance and delayed gland morphogenesis.</title>
        <authorList>
            <person name="Cai Y."/>
            <person name="Cai X."/>
            <person name="Wang Q."/>
            <person name="Wang P."/>
            <person name="Zhang Y."/>
            <person name="Cai C."/>
            <person name="Xu Y."/>
            <person name="Wang K."/>
            <person name="Zhou Z."/>
            <person name="Wang C."/>
            <person name="Geng S."/>
            <person name="Li B."/>
            <person name="Dong Q."/>
            <person name="Hou Y."/>
            <person name="Wang H."/>
            <person name="Ai P."/>
            <person name="Liu Z."/>
            <person name="Yi F."/>
            <person name="Sun M."/>
            <person name="An G."/>
            <person name="Cheng J."/>
            <person name="Zhang Y."/>
            <person name="Shi Q."/>
            <person name="Xie Y."/>
            <person name="Shi X."/>
            <person name="Chang Y."/>
            <person name="Huang F."/>
            <person name="Chen Y."/>
            <person name="Hong S."/>
            <person name="Mi L."/>
            <person name="Sun Q."/>
            <person name="Zhang L."/>
            <person name="Zhou B."/>
            <person name="Peng R."/>
            <person name="Zhang X."/>
            <person name="Liu F."/>
        </authorList>
    </citation>
    <scope>NUCLEOTIDE SEQUENCE [LARGE SCALE GENOMIC DNA]</scope>
    <source>
        <strain evidence="3">cv. PA1801</strain>
    </source>
</reference>
<dbReference type="Pfam" id="PF00078">
    <property type="entry name" value="RVT_1"/>
    <property type="match status" value="1"/>
</dbReference>
<evidence type="ECO:0000313" key="2">
    <source>
        <dbReference type="EMBL" id="KAA3477680.1"/>
    </source>
</evidence>
<keyword evidence="3" id="KW-1185">Reference proteome</keyword>